<reference evidence="6 7" key="1">
    <citation type="journal article" date="2014" name="Nat. Commun.">
        <title>Klebsormidium flaccidum genome reveals primary factors for plant terrestrial adaptation.</title>
        <authorList>
            <person name="Hori K."/>
            <person name="Maruyama F."/>
            <person name="Fujisawa T."/>
            <person name="Togashi T."/>
            <person name="Yamamoto N."/>
            <person name="Seo M."/>
            <person name="Sato S."/>
            <person name="Yamada T."/>
            <person name="Mori H."/>
            <person name="Tajima N."/>
            <person name="Moriyama T."/>
            <person name="Ikeuchi M."/>
            <person name="Watanabe M."/>
            <person name="Wada H."/>
            <person name="Kobayashi K."/>
            <person name="Saito M."/>
            <person name="Masuda T."/>
            <person name="Sasaki-Sekimoto Y."/>
            <person name="Mashiguchi K."/>
            <person name="Awai K."/>
            <person name="Shimojima M."/>
            <person name="Masuda S."/>
            <person name="Iwai M."/>
            <person name="Nobusawa T."/>
            <person name="Narise T."/>
            <person name="Kondo S."/>
            <person name="Saito H."/>
            <person name="Sato R."/>
            <person name="Murakawa M."/>
            <person name="Ihara Y."/>
            <person name="Oshima-Yamada Y."/>
            <person name="Ohtaka K."/>
            <person name="Satoh M."/>
            <person name="Sonobe K."/>
            <person name="Ishii M."/>
            <person name="Ohtani R."/>
            <person name="Kanamori-Sato M."/>
            <person name="Honoki R."/>
            <person name="Miyazaki D."/>
            <person name="Mochizuki H."/>
            <person name="Umetsu J."/>
            <person name="Higashi K."/>
            <person name="Shibata D."/>
            <person name="Kamiya Y."/>
            <person name="Sato N."/>
            <person name="Nakamura Y."/>
            <person name="Tabata S."/>
            <person name="Ida S."/>
            <person name="Kurokawa K."/>
            <person name="Ohta H."/>
        </authorList>
    </citation>
    <scope>NUCLEOTIDE SEQUENCE [LARGE SCALE GENOMIC DNA]</scope>
    <source>
        <strain evidence="6 7">NIES-2285</strain>
    </source>
</reference>
<gene>
    <name evidence="6" type="ORF">KFL_000680080</name>
</gene>
<dbReference type="OMA" id="YLMGFRG"/>
<feature type="compositionally biased region" description="Basic and acidic residues" evidence="4">
    <location>
        <begin position="668"/>
        <end position="684"/>
    </location>
</feature>
<comment type="similarity">
    <text evidence="1">Belongs to the PPR family. P subfamily.</text>
</comment>
<feature type="compositionally biased region" description="Acidic residues" evidence="4">
    <location>
        <begin position="1175"/>
        <end position="1185"/>
    </location>
</feature>
<feature type="repeat" description="PPR" evidence="3">
    <location>
        <begin position="261"/>
        <end position="295"/>
    </location>
</feature>
<evidence type="ECO:0000256" key="1">
    <source>
        <dbReference type="ARBA" id="ARBA00007626"/>
    </source>
</evidence>
<feature type="compositionally biased region" description="Gly residues" evidence="4">
    <location>
        <begin position="1102"/>
        <end position="1114"/>
    </location>
</feature>
<dbReference type="EMBL" id="DF237017">
    <property type="protein sequence ID" value="GAQ80992.1"/>
    <property type="molecule type" value="Genomic_DNA"/>
</dbReference>
<feature type="repeat" description="PPR" evidence="3">
    <location>
        <begin position="191"/>
        <end position="225"/>
    </location>
</feature>
<dbReference type="SUPFAM" id="SSF48452">
    <property type="entry name" value="TPR-like"/>
    <property type="match status" value="1"/>
</dbReference>
<feature type="compositionally biased region" description="Basic and acidic residues" evidence="4">
    <location>
        <begin position="1260"/>
        <end position="1274"/>
    </location>
</feature>
<dbReference type="OrthoDB" id="822380at2759"/>
<accession>A0A0U9HIT2</accession>
<feature type="repeat" description="PPR" evidence="3">
    <location>
        <begin position="810"/>
        <end position="844"/>
    </location>
</feature>
<dbReference type="InterPro" id="IPR002885">
    <property type="entry name" value="PPR_rpt"/>
</dbReference>
<dbReference type="InterPro" id="IPR033443">
    <property type="entry name" value="PROP1-like_PPR_dom"/>
</dbReference>
<evidence type="ECO:0000313" key="7">
    <source>
        <dbReference type="Proteomes" id="UP000054558"/>
    </source>
</evidence>
<dbReference type="InterPro" id="IPR011990">
    <property type="entry name" value="TPR-like_helical_dom_sf"/>
</dbReference>
<feature type="compositionally biased region" description="Polar residues" evidence="4">
    <location>
        <begin position="1"/>
        <end position="16"/>
    </location>
</feature>
<dbReference type="PANTHER" id="PTHR47447:SF17">
    <property type="entry name" value="OS12G0638900 PROTEIN"/>
    <property type="match status" value="1"/>
</dbReference>
<keyword evidence="7" id="KW-1185">Reference proteome</keyword>
<dbReference type="NCBIfam" id="TIGR00756">
    <property type="entry name" value="PPR"/>
    <property type="match status" value="4"/>
</dbReference>
<dbReference type="Gene3D" id="1.25.40.10">
    <property type="entry name" value="Tetratricopeptide repeat domain"/>
    <property type="match status" value="5"/>
</dbReference>
<feature type="region of interest" description="Disordered" evidence="4">
    <location>
        <begin position="1260"/>
        <end position="1283"/>
    </location>
</feature>
<dbReference type="STRING" id="105231.A0A0U9HIT2"/>
<feature type="region of interest" description="Disordered" evidence="4">
    <location>
        <begin position="1081"/>
        <end position="1187"/>
    </location>
</feature>
<feature type="repeat" description="PPR" evidence="3">
    <location>
        <begin position="775"/>
        <end position="809"/>
    </location>
</feature>
<evidence type="ECO:0000256" key="2">
    <source>
        <dbReference type="ARBA" id="ARBA00022737"/>
    </source>
</evidence>
<evidence type="ECO:0000256" key="3">
    <source>
        <dbReference type="PROSITE-ProRule" id="PRU00708"/>
    </source>
</evidence>
<dbReference type="Pfam" id="PF01535">
    <property type="entry name" value="PPR"/>
    <property type="match status" value="2"/>
</dbReference>
<dbReference type="PROSITE" id="PS51375">
    <property type="entry name" value="PPR"/>
    <property type="match status" value="8"/>
</dbReference>
<dbReference type="Pfam" id="PF12854">
    <property type="entry name" value="PPR_1"/>
    <property type="match status" value="1"/>
</dbReference>
<keyword evidence="2" id="KW-0677">Repeat</keyword>
<evidence type="ECO:0000256" key="4">
    <source>
        <dbReference type="SAM" id="MobiDB-lite"/>
    </source>
</evidence>
<sequence length="1283" mass="138458">MTLPNSSSGQKPSTVGQPARKRKRVRRKDGISAPKLKSAGEESRPVLTLEKEKAAVKMFTMKLQALAPDSPPEAIPPLVNDLGFALTPYRANLVLCQLETRRRWQHALLLVRWMEGQLKHPPVKDTYAKLFAILAAAGEHEKVADCYRVLKRRSNLKPDHRNLLRIFGQGGCLQAARELLDDLRSRGIPLDVTAYNHAINAAAPGGACFEAEALLDELERDGLKPDGMTFGVMIEVMGRGGRREDAVGYFERYLGAGFEPTVATYKNLLQALVGGGQAELAEKHFREMRGRGLAPSAACYSAVACAHAVAGNWRKGVEVIESMPLNAAGRRPLVISLTGLIAALDRAGRLREGLEVFEYMKRDAGCVPNALTYAAVVSALARDGEIEKAEALIAEMRARGFPPSVPMWGALLCACASRGLHAKVRQLLLDMKRAGCDPEVGCFETLVQAYAADGRVREGLELLTGFGERGIPLRQSMYAALMGACKEAGDAGLARELWAHAIAHLPDPPTPRLCAAYMEALLSVGLPEEALSVFRSAPELGTEPDSHMYALAIDACSQTDSIPEGGIGLRREFGEGIEYWQLPERTDGSFDEFAFGDDPLGEELERGTNPGGRAFDGKAVAETGEGKSSEAEQGVEPERTAETEPESGAGTPGVSEGTHSIDAANRGTSDRIPAEASAAERRDSNGTTLAGAGKPELSSRVGVTTVGQQAVSSGVSETQTGFARARQLYHDVLARRLPLSRNVFLAVLRVCLKHGELREALEVPDQMAAAGVKADTRIYNHLLLVCSASGNWAAGVTVKQRMVSEGVKPDWYTFNVWIRFAGRCQKTDEAVAAFEEMGELGLERTVVTWNALIGALGAGKRWREALAAFRKLQGFNGGVNEAVKEEVRLGDSEGVRGGIKGEAREEVRLGEPREEVIVEAREGVSKGFSGEVGKGLGKGPREGNGELLGDVPRKEPRESVAEGFGDAYREGGSKGVRKGVRTGASDRVKPSVATYDIVIRLLARAGRVREGLEVLGEMRGAGFRPDARVYNTLGEALYVGKDWETFLRLVEAMRKQGLECNDALSGRVRIVKRRLAKQGRRERGVGEGVSAGGRDIDVSEGGEAGAGFSGGVSGEGREGVFEVDGSESGSSEGRGSTLDSAQDGNRTRLLGDLDAGEDDQGTAPPGTDTWQSLADEGDETDGGDEFDSRRVARRGVDWRRVTGVPYRAPREVVKRRRRRARVAGRKIKEWVHHTGRGTSQDLVKLLSGDLGNLDRVARERSESRYVDRFGSRAPDEEDRVEGD</sequence>
<feature type="repeat" description="PPR" evidence="3">
    <location>
        <begin position="226"/>
        <end position="260"/>
    </location>
</feature>
<proteinExistence type="inferred from homology"/>
<feature type="region of interest" description="Disordered" evidence="4">
    <location>
        <begin position="929"/>
        <end position="955"/>
    </location>
</feature>
<organism evidence="6 7">
    <name type="scientific">Klebsormidium nitens</name>
    <name type="common">Green alga</name>
    <name type="synonym">Ulothrix nitens</name>
    <dbReference type="NCBI Taxonomy" id="105231"/>
    <lineage>
        <taxon>Eukaryota</taxon>
        <taxon>Viridiplantae</taxon>
        <taxon>Streptophyta</taxon>
        <taxon>Klebsormidiophyceae</taxon>
        <taxon>Klebsormidiales</taxon>
        <taxon>Klebsormidiaceae</taxon>
        <taxon>Klebsormidium</taxon>
    </lineage>
</organism>
<dbReference type="PANTHER" id="PTHR47447">
    <property type="entry name" value="OS03G0856100 PROTEIN"/>
    <property type="match status" value="1"/>
</dbReference>
<dbReference type="GO" id="GO:0003729">
    <property type="term" value="F:mRNA binding"/>
    <property type="evidence" value="ECO:0000318"/>
    <property type="project" value="GO_Central"/>
</dbReference>
<feature type="compositionally biased region" description="Low complexity" evidence="4">
    <location>
        <begin position="1122"/>
        <end position="1136"/>
    </location>
</feature>
<feature type="repeat" description="PPR" evidence="3">
    <location>
        <begin position="369"/>
        <end position="403"/>
    </location>
</feature>
<dbReference type="Pfam" id="PF17177">
    <property type="entry name" value="PPR_long"/>
    <property type="match status" value="1"/>
</dbReference>
<evidence type="ECO:0000313" key="6">
    <source>
        <dbReference type="EMBL" id="GAQ80992.1"/>
    </source>
</evidence>
<name>A0A0U9HIT2_KLENI</name>
<evidence type="ECO:0000259" key="5">
    <source>
        <dbReference type="Pfam" id="PF17177"/>
    </source>
</evidence>
<protein>
    <submittedName>
        <fullName evidence="6">Putative Pentatricopeptide repeat domain containing protein</fullName>
    </submittedName>
</protein>
<dbReference type="Proteomes" id="UP000054558">
    <property type="component" value="Unassembled WGS sequence"/>
</dbReference>
<feature type="compositionally biased region" description="Basic and acidic residues" evidence="4">
    <location>
        <begin position="624"/>
        <end position="642"/>
    </location>
</feature>
<dbReference type="Pfam" id="PF13812">
    <property type="entry name" value="PPR_3"/>
    <property type="match status" value="2"/>
</dbReference>
<feature type="region of interest" description="Disordered" evidence="4">
    <location>
        <begin position="594"/>
        <end position="698"/>
    </location>
</feature>
<feature type="domain" description="PROP1-like PPR" evidence="5">
    <location>
        <begin position="747"/>
        <end position="875"/>
    </location>
</feature>
<feature type="repeat" description="PPR" evidence="3">
    <location>
        <begin position="404"/>
        <end position="438"/>
    </location>
</feature>
<feature type="repeat" description="PPR" evidence="3">
    <location>
        <begin position="991"/>
        <end position="1025"/>
    </location>
</feature>
<feature type="region of interest" description="Disordered" evidence="4">
    <location>
        <begin position="1"/>
        <end position="45"/>
    </location>
</feature>